<dbReference type="GO" id="GO:0030170">
    <property type="term" value="F:pyridoxal phosphate binding"/>
    <property type="evidence" value="ECO:0007669"/>
    <property type="project" value="InterPro"/>
</dbReference>
<comment type="cofactor">
    <cofactor evidence="1 7 8">
        <name>pyridoxal 5'-phosphate</name>
        <dbReference type="ChEBI" id="CHEBI:597326"/>
    </cofactor>
</comment>
<dbReference type="RefSeq" id="WP_031179465.1">
    <property type="nucleotide sequence ID" value="NZ_CP032229.1"/>
</dbReference>
<evidence type="ECO:0000256" key="10">
    <source>
        <dbReference type="SAM" id="MobiDB-lite"/>
    </source>
</evidence>
<dbReference type="Gene3D" id="4.10.280.50">
    <property type="match status" value="1"/>
</dbReference>
<feature type="modified residue" description="N6-(pyridoxal phosphate)lysine" evidence="7">
    <location>
        <position position="285"/>
    </location>
</feature>
<evidence type="ECO:0000256" key="9">
    <source>
        <dbReference type="RuleBase" id="RU361171"/>
    </source>
</evidence>
<dbReference type="Pfam" id="PF00282">
    <property type="entry name" value="Pyridoxal_deC"/>
    <property type="match status" value="1"/>
</dbReference>
<feature type="compositionally biased region" description="Polar residues" evidence="10">
    <location>
        <begin position="1"/>
        <end position="13"/>
    </location>
</feature>
<evidence type="ECO:0000256" key="6">
    <source>
        <dbReference type="ARBA" id="ARBA00048868"/>
    </source>
</evidence>
<dbReference type="PANTHER" id="PTHR43321">
    <property type="entry name" value="GLUTAMATE DECARBOXYLASE"/>
    <property type="match status" value="1"/>
</dbReference>
<dbReference type="GO" id="GO:0006538">
    <property type="term" value="P:L-glutamate catabolic process"/>
    <property type="evidence" value="ECO:0007669"/>
    <property type="project" value="TreeGrafter"/>
</dbReference>
<dbReference type="GeneID" id="300102823"/>
<evidence type="ECO:0000256" key="3">
    <source>
        <dbReference type="ARBA" id="ARBA00012421"/>
    </source>
</evidence>
<dbReference type="OrthoDB" id="3401800at2"/>
<comment type="catalytic activity">
    <reaction evidence="6 9">
        <text>L-glutamate + H(+) = 4-aminobutanoate + CO2</text>
        <dbReference type="Rhea" id="RHEA:17785"/>
        <dbReference type="ChEBI" id="CHEBI:15378"/>
        <dbReference type="ChEBI" id="CHEBI:16526"/>
        <dbReference type="ChEBI" id="CHEBI:29985"/>
        <dbReference type="ChEBI" id="CHEBI:59888"/>
        <dbReference type="EC" id="4.1.1.15"/>
    </reaction>
</comment>
<keyword evidence="5 8" id="KW-0456">Lyase</keyword>
<dbReference type="GO" id="GO:0005829">
    <property type="term" value="C:cytosol"/>
    <property type="evidence" value="ECO:0007669"/>
    <property type="project" value="TreeGrafter"/>
</dbReference>
<evidence type="ECO:0000256" key="7">
    <source>
        <dbReference type="PIRSR" id="PIRSR602129-50"/>
    </source>
</evidence>
<sequence>MSPLSHGTSQQQPDEPALAVNPFSGQANPVSGMTEDPPKHRLAERPLAPDTAYQVVRDELMLDGNARLNLATFVTTWMEPQAGRLMGESRDKNIIDKDEYPRTAELERRCVAMLADLWNAPDPSQVVGCSTTGSSEACMLAGLAMKRRWTQRNADRYPGSARPNLVLGINAQVCWEKFCNYWEVEARQLPMEGDRFHLDPHEAVELCDENTIGVVGILGSTFDGSYEPIAQLCAALDAYQERTGIDIPVHVDGASGAMIAPFLDPDLQWDFRLPRVASINTSGHKYGLVYPGVGWALWRDKAALPEDLIFRVNYLGGDMPTFALNFSRPGSQVIAQYYTFLRLGREGFRAVQQATRDVAMSLARKVEDMGDFTLLTRGDQLPVFAFTTADHVTSYDVFDISRRMRETGWLVPAYTFPPNRQDLAVMRVVCRNGFTRDLADLFAQDLARLLPELRDQPHPMVRDHQAGTGFHHSENRAER</sequence>
<dbReference type="EC" id="4.1.1.15" evidence="3 9"/>
<evidence type="ECO:0000256" key="1">
    <source>
        <dbReference type="ARBA" id="ARBA00001933"/>
    </source>
</evidence>
<dbReference type="InterPro" id="IPR015421">
    <property type="entry name" value="PyrdxlP-dep_Trfase_major"/>
</dbReference>
<proteinExistence type="inferred from homology"/>
<evidence type="ECO:0000256" key="4">
    <source>
        <dbReference type="ARBA" id="ARBA00022898"/>
    </source>
</evidence>
<dbReference type="Gene3D" id="3.90.1150.160">
    <property type="match status" value="1"/>
</dbReference>
<evidence type="ECO:0000256" key="2">
    <source>
        <dbReference type="ARBA" id="ARBA00009533"/>
    </source>
</evidence>
<dbReference type="STRING" id="73044.GCA_000725795_00624"/>
<dbReference type="KEGG" id="sseo:D0Z67_28380"/>
<evidence type="ECO:0000313" key="12">
    <source>
        <dbReference type="Proteomes" id="UP000292547"/>
    </source>
</evidence>
<dbReference type="CDD" id="cd06450">
    <property type="entry name" value="DOPA_deC_like"/>
    <property type="match status" value="1"/>
</dbReference>
<keyword evidence="12" id="KW-1185">Reference proteome</keyword>
<accession>A0A4P6U3I4</accession>
<organism evidence="11 12">
    <name type="scientific">Streptomyces seoulensis</name>
    <dbReference type="NCBI Taxonomy" id="73044"/>
    <lineage>
        <taxon>Bacteria</taxon>
        <taxon>Bacillati</taxon>
        <taxon>Actinomycetota</taxon>
        <taxon>Actinomycetes</taxon>
        <taxon>Kitasatosporales</taxon>
        <taxon>Streptomycetaceae</taxon>
        <taxon>Streptomyces</taxon>
    </lineage>
</organism>
<dbReference type="AlphaFoldDB" id="A0A4P6U3I4"/>
<feature type="region of interest" description="Disordered" evidence="10">
    <location>
        <begin position="1"/>
        <end position="46"/>
    </location>
</feature>
<dbReference type="Gene3D" id="3.40.640.10">
    <property type="entry name" value="Type I PLP-dependent aspartate aminotransferase-like (Major domain)"/>
    <property type="match status" value="1"/>
</dbReference>
<evidence type="ECO:0000313" key="11">
    <source>
        <dbReference type="EMBL" id="QBJ93802.1"/>
    </source>
</evidence>
<protein>
    <recommendedName>
        <fullName evidence="3 9">Glutamate decarboxylase</fullName>
        <ecNumber evidence="3 9">4.1.1.15</ecNumber>
    </recommendedName>
</protein>
<reference evidence="11 12" key="1">
    <citation type="submission" date="2018-08" db="EMBL/GenBank/DDBJ databases">
        <title>The complete genome sequence of Streptomyces seoulensis, a pioneer strain for nickel superoxide dismutase discovery.</title>
        <authorList>
            <person name="Shin J."/>
            <person name="Lee J.-S."/>
            <person name="Lee E.-J."/>
            <person name="Youn H.-D."/>
        </authorList>
    </citation>
    <scope>NUCLEOTIDE SEQUENCE [LARGE SCALE GENOMIC DNA]</scope>
    <source>
        <strain evidence="11 12">KCTC 9819</strain>
    </source>
</reference>
<keyword evidence="9" id="KW-0210">Decarboxylase</keyword>
<dbReference type="InterPro" id="IPR015424">
    <property type="entry name" value="PyrdxlP-dep_Trfase"/>
</dbReference>
<dbReference type="GO" id="GO:0004058">
    <property type="term" value="F:aromatic-L-amino-acid decarboxylase activity"/>
    <property type="evidence" value="ECO:0007669"/>
    <property type="project" value="UniProtKB-ARBA"/>
</dbReference>
<dbReference type="NCBIfam" id="TIGR01788">
    <property type="entry name" value="Glu-decarb-GAD"/>
    <property type="match status" value="1"/>
</dbReference>
<dbReference type="FunFam" id="3.40.640.10:FF:000017">
    <property type="entry name" value="Glutamate decarboxylase"/>
    <property type="match status" value="1"/>
</dbReference>
<dbReference type="Proteomes" id="UP000292547">
    <property type="component" value="Chromosome"/>
</dbReference>
<feature type="region of interest" description="Disordered" evidence="10">
    <location>
        <begin position="458"/>
        <end position="479"/>
    </location>
</feature>
<dbReference type="PANTHER" id="PTHR43321:SF3">
    <property type="entry name" value="GLUTAMATE DECARBOXYLASE"/>
    <property type="match status" value="1"/>
</dbReference>
<dbReference type="InterPro" id="IPR010107">
    <property type="entry name" value="Glutamate_decarboxylase"/>
</dbReference>
<keyword evidence="4 7" id="KW-0663">Pyridoxal phosphate</keyword>
<dbReference type="GO" id="GO:0004351">
    <property type="term" value="F:glutamate decarboxylase activity"/>
    <property type="evidence" value="ECO:0007669"/>
    <property type="project" value="UniProtKB-EC"/>
</dbReference>
<gene>
    <name evidence="11" type="ORF">D0Z67_28380</name>
</gene>
<dbReference type="InterPro" id="IPR002129">
    <property type="entry name" value="PyrdxlP-dep_de-COase"/>
</dbReference>
<name>A0A4P6U3I4_STRSO</name>
<dbReference type="EMBL" id="CP032229">
    <property type="protein sequence ID" value="QBJ93802.1"/>
    <property type="molecule type" value="Genomic_DNA"/>
</dbReference>
<comment type="similarity">
    <text evidence="2 8">Belongs to the group II decarboxylase family.</text>
</comment>
<dbReference type="SUPFAM" id="SSF53383">
    <property type="entry name" value="PLP-dependent transferases"/>
    <property type="match status" value="1"/>
</dbReference>
<evidence type="ECO:0000256" key="8">
    <source>
        <dbReference type="RuleBase" id="RU000382"/>
    </source>
</evidence>
<evidence type="ECO:0000256" key="5">
    <source>
        <dbReference type="ARBA" id="ARBA00023239"/>
    </source>
</evidence>